<evidence type="ECO:0000313" key="1">
    <source>
        <dbReference type="EMBL" id="MEF3365329.1"/>
    </source>
</evidence>
<reference evidence="1 2" key="1">
    <citation type="submission" date="2024-02" db="EMBL/GenBank/DDBJ databases">
        <authorList>
            <person name="Grouzdev D."/>
        </authorList>
    </citation>
    <scope>NUCLEOTIDE SEQUENCE [LARGE SCALE GENOMIC DNA]</scope>
    <source>
        <strain evidence="1 2">9N</strain>
    </source>
</reference>
<keyword evidence="2" id="KW-1185">Reference proteome</keyword>
<gene>
    <name evidence="1" type="ORF">V3H18_02145</name>
</gene>
<sequence>MTEKATTRFASSAWWAEHPQTNLVIVHAILSLSSDDRTPESIWRSPTRAEWRQVAELAAEYSDDGDFSFMGDQMAWRILSTAFRGDAPSCPVFRNSSS</sequence>
<name>A0ABU7XD57_9HYPH</name>
<proteinExistence type="predicted"/>
<organism evidence="1 2">
    <name type="scientific">Methylocystis borbori</name>
    <dbReference type="NCBI Taxonomy" id="3118750"/>
    <lineage>
        <taxon>Bacteria</taxon>
        <taxon>Pseudomonadati</taxon>
        <taxon>Pseudomonadota</taxon>
        <taxon>Alphaproteobacteria</taxon>
        <taxon>Hyphomicrobiales</taxon>
        <taxon>Methylocystaceae</taxon>
        <taxon>Methylocystis</taxon>
    </lineage>
</organism>
<evidence type="ECO:0000313" key="2">
    <source>
        <dbReference type="Proteomes" id="UP001350748"/>
    </source>
</evidence>
<dbReference type="RefSeq" id="WP_332080236.1">
    <property type="nucleotide sequence ID" value="NZ_JAZHYN010000004.1"/>
</dbReference>
<accession>A0ABU7XD57</accession>
<protein>
    <submittedName>
        <fullName evidence="1">Uncharacterized protein</fullName>
    </submittedName>
</protein>
<dbReference type="Proteomes" id="UP001350748">
    <property type="component" value="Unassembled WGS sequence"/>
</dbReference>
<comment type="caution">
    <text evidence="1">The sequence shown here is derived from an EMBL/GenBank/DDBJ whole genome shotgun (WGS) entry which is preliminary data.</text>
</comment>
<dbReference type="EMBL" id="JAZHYN010000004">
    <property type="protein sequence ID" value="MEF3365329.1"/>
    <property type="molecule type" value="Genomic_DNA"/>
</dbReference>